<gene>
    <name evidence="2" type="ORF">GHI93_00535</name>
</gene>
<evidence type="ECO:0000313" key="3">
    <source>
        <dbReference type="Proteomes" id="UP000439550"/>
    </source>
</evidence>
<keyword evidence="3" id="KW-1185">Reference proteome</keyword>
<sequence length="90" mass="10547">MKLKNVKIKKRFKFENLGLILFIVSFILAFSSMYLFTSQDFLLSNGLAKFSLSLFVLSWLMITYGQHAKNHKKIIISVVKSEDYQTKRSY</sequence>
<dbReference type="OrthoDB" id="9948187at2"/>
<reference evidence="2 3" key="1">
    <citation type="submission" date="2019-10" db="EMBL/GenBank/DDBJ databases">
        <authorList>
            <person name="Dong K."/>
        </authorList>
    </citation>
    <scope>NUCLEOTIDE SEQUENCE [LARGE SCALE GENOMIC DNA]</scope>
    <source>
        <strain evidence="2 3">DSM 28960</strain>
    </source>
</reference>
<evidence type="ECO:0000256" key="1">
    <source>
        <dbReference type="SAM" id="Phobius"/>
    </source>
</evidence>
<organism evidence="2 3">
    <name type="scientific">Lactococcus hircilactis</name>
    <dbReference type="NCBI Taxonomy" id="1494462"/>
    <lineage>
        <taxon>Bacteria</taxon>
        <taxon>Bacillati</taxon>
        <taxon>Bacillota</taxon>
        <taxon>Bacilli</taxon>
        <taxon>Lactobacillales</taxon>
        <taxon>Streptococcaceae</taxon>
        <taxon>Lactococcus</taxon>
    </lineage>
</organism>
<keyword evidence="1" id="KW-1133">Transmembrane helix</keyword>
<feature type="transmembrane region" description="Helical" evidence="1">
    <location>
        <begin position="12"/>
        <end position="36"/>
    </location>
</feature>
<dbReference type="Proteomes" id="UP000439550">
    <property type="component" value="Unassembled WGS sequence"/>
</dbReference>
<dbReference type="RefSeq" id="WP_153494620.1">
    <property type="nucleotide sequence ID" value="NZ_CAXYUY010000005.1"/>
</dbReference>
<name>A0A7X2CZR3_9LACT</name>
<proteinExistence type="predicted"/>
<dbReference type="AlphaFoldDB" id="A0A7X2CZR3"/>
<protein>
    <submittedName>
        <fullName evidence="2">Uncharacterized protein</fullName>
    </submittedName>
</protein>
<comment type="caution">
    <text evidence="2">The sequence shown here is derived from an EMBL/GenBank/DDBJ whole genome shotgun (WGS) entry which is preliminary data.</text>
</comment>
<feature type="transmembrane region" description="Helical" evidence="1">
    <location>
        <begin position="42"/>
        <end position="64"/>
    </location>
</feature>
<dbReference type="EMBL" id="WITJ01000001">
    <property type="protein sequence ID" value="MQW38436.1"/>
    <property type="molecule type" value="Genomic_DNA"/>
</dbReference>
<evidence type="ECO:0000313" key="2">
    <source>
        <dbReference type="EMBL" id="MQW38436.1"/>
    </source>
</evidence>
<accession>A0A7X2CZR3</accession>
<keyword evidence="1" id="KW-0472">Membrane</keyword>
<keyword evidence="1" id="KW-0812">Transmembrane</keyword>